<proteinExistence type="predicted"/>
<name>A0ABP8QDX3_9BACT</name>
<accession>A0ABP8QDX3</accession>
<evidence type="ECO:0000256" key="1">
    <source>
        <dbReference type="SAM" id="MobiDB-lite"/>
    </source>
</evidence>
<evidence type="ECO:0000313" key="3">
    <source>
        <dbReference type="Proteomes" id="UP001501243"/>
    </source>
</evidence>
<comment type="caution">
    <text evidence="2">The sequence shown here is derived from an EMBL/GenBank/DDBJ whole genome shotgun (WGS) entry which is preliminary data.</text>
</comment>
<feature type="region of interest" description="Disordered" evidence="1">
    <location>
        <begin position="84"/>
        <end position="103"/>
    </location>
</feature>
<gene>
    <name evidence="2" type="ORF">GCM10023172_23180</name>
</gene>
<organism evidence="2 3">
    <name type="scientific">Hymenobacter ginsengisoli</name>
    <dbReference type="NCBI Taxonomy" id="1051626"/>
    <lineage>
        <taxon>Bacteria</taxon>
        <taxon>Pseudomonadati</taxon>
        <taxon>Bacteroidota</taxon>
        <taxon>Cytophagia</taxon>
        <taxon>Cytophagales</taxon>
        <taxon>Hymenobacteraceae</taxon>
        <taxon>Hymenobacter</taxon>
    </lineage>
</organism>
<dbReference type="EMBL" id="BAABGQ010000006">
    <property type="protein sequence ID" value="GAA4501402.1"/>
    <property type="molecule type" value="Genomic_DNA"/>
</dbReference>
<reference evidence="3" key="1">
    <citation type="journal article" date="2019" name="Int. J. Syst. Evol. Microbiol.">
        <title>The Global Catalogue of Microorganisms (GCM) 10K type strain sequencing project: providing services to taxonomists for standard genome sequencing and annotation.</title>
        <authorList>
            <consortium name="The Broad Institute Genomics Platform"/>
            <consortium name="The Broad Institute Genome Sequencing Center for Infectious Disease"/>
            <person name="Wu L."/>
            <person name="Ma J."/>
        </authorList>
    </citation>
    <scope>NUCLEOTIDE SEQUENCE [LARGE SCALE GENOMIC DNA]</scope>
    <source>
        <strain evidence="3">JCM 17841</strain>
    </source>
</reference>
<protein>
    <recommendedName>
        <fullName evidence="4">HTH cro/C1-type domain-containing protein</fullName>
    </recommendedName>
</protein>
<dbReference type="RefSeq" id="WP_208131767.1">
    <property type="nucleotide sequence ID" value="NZ_BAABGQ010000006.1"/>
</dbReference>
<dbReference type="Proteomes" id="UP001501243">
    <property type="component" value="Unassembled WGS sequence"/>
</dbReference>
<evidence type="ECO:0000313" key="2">
    <source>
        <dbReference type="EMBL" id="GAA4501402.1"/>
    </source>
</evidence>
<keyword evidence="3" id="KW-1185">Reference proteome</keyword>
<dbReference type="SUPFAM" id="SSF47413">
    <property type="entry name" value="lambda repressor-like DNA-binding domains"/>
    <property type="match status" value="1"/>
</dbReference>
<evidence type="ECO:0008006" key="4">
    <source>
        <dbReference type="Google" id="ProtNLM"/>
    </source>
</evidence>
<sequence length="103" mass="11566">MTHSFDQAAVDRRFLEEVYRLHAAKAFATFTELAKVLQTHRGIISELEAGRYHCNLKLLYLLHTAYQVDVMYVLTGQGEQARSAAAVRPVISPGRPAQPTPKQ</sequence>
<dbReference type="InterPro" id="IPR010982">
    <property type="entry name" value="Lambda_DNA-bd_dom_sf"/>
</dbReference>
<dbReference type="Gene3D" id="1.10.260.40">
    <property type="entry name" value="lambda repressor-like DNA-binding domains"/>
    <property type="match status" value="1"/>
</dbReference>